<evidence type="ECO:0000313" key="2">
    <source>
        <dbReference type="EMBL" id="QXH33675.1"/>
    </source>
</evidence>
<keyword evidence="3" id="KW-1185">Reference proteome</keyword>
<dbReference type="InterPro" id="IPR013096">
    <property type="entry name" value="Cupin_2"/>
</dbReference>
<proteinExistence type="predicted"/>
<reference evidence="2" key="1">
    <citation type="journal article" date="2021" name="Microorganisms">
        <title>The Ever-Expanding Pseudomonas Genus: Description of 43 New Species and Partition of the Pseudomonas putida Group.</title>
        <authorList>
            <person name="Girard L."/>
            <person name="Lood C."/>
            <person name="Hofte M."/>
            <person name="Vandamme P."/>
            <person name="Rokni-Zadeh H."/>
            <person name="van Noort V."/>
            <person name="Lavigne R."/>
            <person name="De Mot R."/>
        </authorList>
    </citation>
    <scope>NUCLEOTIDE SEQUENCE</scope>
    <source>
        <strain evidence="2">COW39</strain>
    </source>
</reference>
<feature type="domain" description="Cupin type-2" evidence="1">
    <location>
        <begin position="6"/>
        <end position="56"/>
    </location>
</feature>
<dbReference type="RefSeq" id="WP_217848048.1">
    <property type="nucleotide sequence ID" value="NZ_CP077073.1"/>
</dbReference>
<organism evidence="2 3">
    <name type="scientific">Pseudomonas muyukensis</name>
    <dbReference type="NCBI Taxonomy" id="2842357"/>
    <lineage>
        <taxon>Bacteria</taxon>
        <taxon>Pseudomonadati</taxon>
        <taxon>Pseudomonadota</taxon>
        <taxon>Gammaproteobacteria</taxon>
        <taxon>Pseudomonadales</taxon>
        <taxon>Pseudomonadaceae</taxon>
        <taxon>Pseudomonas</taxon>
    </lineage>
</organism>
<accession>A0ABX8M5T2</accession>
<dbReference type="Pfam" id="PF07883">
    <property type="entry name" value="Cupin_2"/>
    <property type="match status" value="1"/>
</dbReference>
<sequence length="66" mass="7073">MDVQGTPYEVHSEFDEALVLIDGQMHLEVEGEVIAMGAGDLHIVPAGKQHRVLEGSHGTLLLVDAP</sequence>
<evidence type="ECO:0000313" key="3">
    <source>
        <dbReference type="Proteomes" id="UP001047646"/>
    </source>
</evidence>
<protein>
    <submittedName>
        <fullName evidence="2">Cupin domain-containing protein</fullName>
    </submittedName>
</protein>
<dbReference type="Proteomes" id="UP001047646">
    <property type="component" value="Chromosome"/>
</dbReference>
<name>A0ABX8M5T2_9PSED</name>
<dbReference type="EMBL" id="CP077073">
    <property type="protein sequence ID" value="QXH33675.1"/>
    <property type="molecule type" value="Genomic_DNA"/>
</dbReference>
<evidence type="ECO:0000259" key="1">
    <source>
        <dbReference type="Pfam" id="PF07883"/>
    </source>
</evidence>
<gene>
    <name evidence="2" type="ORF">KSS95_16010</name>
</gene>